<dbReference type="GO" id="GO:0005975">
    <property type="term" value="P:carbohydrate metabolic process"/>
    <property type="evidence" value="ECO:0007669"/>
    <property type="project" value="InterPro"/>
</dbReference>
<evidence type="ECO:0000256" key="5">
    <source>
        <dbReference type="SAM" id="SignalP"/>
    </source>
</evidence>
<dbReference type="Proteomes" id="UP001419268">
    <property type="component" value="Unassembled WGS sequence"/>
</dbReference>
<evidence type="ECO:0000256" key="4">
    <source>
        <dbReference type="RuleBase" id="RU003690"/>
    </source>
</evidence>
<dbReference type="InterPro" id="IPR017853">
    <property type="entry name" value="GH"/>
</dbReference>
<dbReference type="GO" id="GO:0008422">
    <property type="term" value="F:beta-glucosidase activity"/>
    <property type="evidence" value="ECO:0007669"/>
    <property type="project" value="UniProtKB-ARBA"/>
</dbReference>
<protein>
    <recommendedName>
        <fullName evidence="8">Beta-glucosidase</fullName>
    </recommendedName>
</protein>
<dbReference type="Pfam" id="PF00232">
    <property type="entry name" value="Glyco_hydro_1"/>
    <property type="match status" value="2"/>
</dbReference>
<evidence type="ECO:0008006" key="8">
    <source>
        <dbReference type="Google" id="ProtNLM"/>
    </source>
</evidence>
<sequence length="512" mass="58210">MCFLFVFVVVLVESALMLSAHAVELDGSQVPFNRSSFPKDFLFGAASSAYQYEGAANEGGRGPSIWDTFTHTYPGKIRDGSNGDVADDSYHRYKEDVGLAKDIGFDAYRFSISWSRVLPSIKPFATLFHWDLPQALEDAYSGFLSPLIVDDFQDYAELCFKEFGDRVKSWITFNEPWTLCNGGYTTGAHAPRRCSPWLENNCSAGDSAREPYMVAHHQLLAHAAAVKLYREKYKESQKGIIGITLVVNWIVPYSDNRTSKAATQRAIDFMLGWFMDPLTHGTYPTSMKSRVGNRMPDFTEEQIHMVNGSFDFLGLNYYTAYYAAYAPPPNNGHISYATDANTLLTSKSLNGNDLLNRDDFGHLATRLRAIHFKTAERNGVPIGPKGASPWLFMYPRGIQDLLLYIKRKYNNPVIYITENGIDELNNSTMTLEEALTDNLRIEYYYKHLQFLHSAIENGGVDLRGFFAWSLLDNFEWGEGYTVRFGLNYVDYKNGLKRYPKHSATWFKKFLQK</sequence>
<keyword evidence="2" id="KW-0378">Hydrolase</keyword>
<comment type="caution">
    <text evidence="6">The sequence shown here is derived from an EMBL/GenBank/DDBJ whole genome shotgun (WGS) entry which is preliminary data.</text>
</comment>
<evidence type="ECO:0000256" key="3">
    <source>
        <dbReference type="ARBA" id="ARBA00023295"/>
    </source>
</evidence>
<comment type="similarity">
    <text evidence="1 4">Belongs to the glycosyl hydrolase 1 family.</text>
</comment>
<feature type="chain" id="PRO_5042921335" description="Beta-glucosidase" evidence="5">
    <location>
        <begin position="23"/>
        <end position="512"/>
    </location>
</feature>
<reference evidence="6 7" key="1">
    <citation type="submission" date="2024-01" db="EMBL/GenBank/DDBJ databases">
        <title>Genome assemblies of Stephania.</title>
        <authorList>
            <person name="Yang L."/>
        </authorList>
    </citation>
    <scope>NUCLEOTIDE SEQUENCE [LARGE SCALE GENOMIC DNA]</scope>
    <source>
        <strain evidence="6">JXDWG</strain>
        <tissue evidence="6">Leaf</tissue>
    </source>
</reference>
<proteinExistence type="inferred from homology"/>
<keyword evidence="3" id="KW-0326">Glycosidase</keyword>
<gene>
    <name evidence="6" type="ORF">Scep_013826</name>
</gene>
<dbReference type="SUPFAM" id="SSF51445">
    <property type="entry name" value="(Trans)glycosidases"/>
    <property type="match status" value="1"/>
</dbReference>
<evidence type="ECO:0000313" key="7">
    <source>
        <dbReference type="Proteomes" id="UP001419268"/>
    </source>
</evidence>
<dbReference type="PANTHER" id="PTHR10353">
    <property type="entry name" value="GLYCOSYL HYDROLASE"/>
    <property type="match status" value="1"/>
</dbReference>
<keyword evidence="5" id="KW-0732">Signal</keyword>
<feature type="signal peptide" evidence="5">
    <location>
        <begin position="1"/>
        <end position="22"/>
    </location>
</feature>
<name>A0AAP0J1F2_9MAGN</name>
<dbReference type="PANTHER" id="PTHR10353:SF137">
    <property type="entry name" value="MYROSINASE 3-RELATED"/>
    <property type="match status" value="1"/>
</dbReference>
<evidence type="ECO:0000256" key="2">
    <source>
        <dbReference type="ARBA" id="ARBA00022801"/>
    </source>
</evidence>
<dbReference type="EMBL" id="JBBNAG010000006">
    <property type="protein sequence ID" value="KAK9124980.1"/>
    <property type="molecule type" value="Genomic_DNA"/>
</dbReference>
<evidence type="ECO:0000313" key="6">
    <source>
        <dbReference type="EMBL" id="KAK9124980.1"/>
    </source>
</evidence>
<dbReference type="InterPro" id="IPR001360">
    <property type="entry name" value="Glyco_hydro_1"/>
</dbReference>
<dbReference type="Gene3D" id="3.20.20.80">
    <property type="entry name" value="Glycosidases"/>
    <property type="match status" value="1"/>
</dbReference>
<accession>A0AAP0J1F2</accession>
<dbReference type="PROSITE" id="PS00653">
    <property type="entry name" value="GLYCOSYL_HYDROL_F1_2"/>
    <property type="match status" value="1"/>
</dbReference>
<organism evidence="6 7">
    <name type="scientific">Stephania cephalantha</name>
    <dbReference type="NCBI Taxonomy" id="152367"/>
    <lineage>
        <taxon>Eukaryota</taxon>
        <taxon>Viridiplantae</taxon>
        <taxon>Streptophyta</taxon>
        <taxon>Embryophyta</taxon>
        <taxon>Tracheophyta</taxon>
        <taxon>Spermatophyta</taxon>
        <taxon>Magnoliopsida</taxon>
        <taxon>Ranunculales</taxon>
        <taxon>Menispermaceae</taxon>
        <taxon>Menispermoideae</taxon>
        <taxon>Cissampelideae</taxon>
        <taxon>Stephania</taxon>
    </lineage>
</organism>
<keyword evidence="7" id="KW-1185">Reference proteome</keyword>
<evidence type="ECO:0000256" key="1">
    <source>
        <dbReference type="ARBA" id="ARBA00010838"/>
    </source>
</evidence>
<dbReference type="FunFam" id="3.20.20.80:FF:000020">
    <property type="entry name" value="Beta-glucosidase 12"/>
    <property type="match status" value="1"/>
</dbReference>
<dbReference type="AlphaFoldDB" id="A0AAP0J1F2"/>
<dbReference type="PRINTS" id="PR00131">
    <property type="entry name" value="GLHYDRLASE1"/>
</dbReference>
<dbReference type="InterPro" id="IPR033132">
    <property type="entry name" value="GH_1_N_CS"/>
</dbReference>